<organism evidence="9 10">
    <name type="scientific">Streptomyces lonarensis</name>
    <dbReference type="NCBI Taxonomy" id="700599"/>
    <lineage>
        <taxon>Bacteria</taxon>
        <taxon>Bacillati</taxon>
        <taxon>Actinomycetota</taxon>
        <taxon>Actinomycetes</taxon>
        <taxon>Kitasatosporales</taxon>
        <taxon>Streptomycetaceae</taxon>
        <taxon>Streptomyces</taxon>
    </lineage>
</organism>
<protein>
    <submittedName>
        <fullName evidence="9">S8 family serine peptidase</fullName>
    </submittedName>
</protein>
<gene>
    <name evidence="9" type="ORF">HCN56_12120</name>
</gene>
<dbReference type="PROSITE" id="PS00137">
    <property type="entry name" value="SUBTILASE_HIS"/>
    <property type="match status" value="1"/>
</dbReference>
<dbReference type="InterPro" id="IPR000209">
    <property type="entry name" value="Peptidase_S8/S53_dom"/>
</dbReference>
<keyword evidence="10" id="KW-1185">Reference proteome</keyword>
<evidence type="ECO:0000259" key="8">
    <source>
        <dbReference type="Pfam" id="PF00082"/>
    </source>
</evidence>
<dbReference type="PANTHER" id="PTHR43806">
    <property type="entry name" value="PEPTIDASE S8"/>
    <property type="match status" value="1"/>
</dbReference>
<keyword evidence="7" id="KW-0812">Transmembrane</keyword>
<sequence>MSPVTAAVPPTAHPTAPRPARPGYPARARRGAAAALLAAALTAVTLPVPGAAAPAHAQSCRTQVSGEELPDSAGPYPLIDLLGLRHAWDLSTGDGVTVAVVDSGVDARHPDLAGAVTGGSRFEVTRDAEEFTRTTPAADEDCEGHGTGIAGLVAARRAEGDRMTGVAPAARVHPIRSVDGVDRATHNTVAAMIDDAVGAGVEVLNLSLAVVEDHAPIREAVARAVAADIVVVAAAGNEGNSGPSGGRVYPAAYPDVLAVGAVDAAGRPLDASNRGPWVDLAAYGGPLPLVAPGGSGYRTDSGTSFAAAQVSGAAALVRARYPDLTAAETAERLVASAAPVGGTRNDRTGAGIVDPFGALTHLTHAGADGPQEAEAGIAVQPLPARPPLLTRTETLAVASGGALLLTLLLGLIAAPAVRRAASRRWR</sequence>
<feature type="active site" description="Charge relay system" evidence="5">
    <location>
        <position position="102"/>
    </location>
</feature>
<keyword evidence="7" id="KW-0472">Membrane</keyword>
<dbReference type="RefSeq" id="WP_167970266.1">
    <property type="nucleotide sequence ID" value="NZ_JAAVJD010000076.1"/>
</dbReference>
<dbReference type="InterPro" id="IPR015500">
    <property type="entry name" value="Peptidase_S8_subtilisin-rel"/>
</dbReference>
<evidence type="ECO:0000313" key="9">
    <source>
        <dbReference type="EMBL" id="NJQ06307.1"/>
    </source>
</evidence>
<dbReference type="Gene3D" id="3.40.50.200">
    <property type="entry name" value="Peptidase S8/S53 domain"/>
    <property type="match status" value="1"/>
</dbReference>
<accession>A0A7X6D192</accession>
<keyword evidence="3 5" id="KW-0378">Hydrolase</keyword>
<feature type="transmembrane region" description="Helical" evidence="7">
    <location>
        <begin position="395"/>
        <end position="417"/>
    </location>
</feature>
<dbReference type="GO" id="GO:0004252">
    <property type="term" value="F:serine-type endopeptidase activity"/>
    <property type="evidence" value="ECO:0007669"/>
    <property type="project" value="UniProtKB-UniRule"/>
</dbReference>
<dbReference type="PROSITE" id="PS51892">
    <property type="entry name" value="SUBTILASE"/>
    <property type="match status" value="1"/>
</dbReference>
<dbReference type="InterPro" id="IPR050131">
    <property type="entry name" value="Peptidase_S8_subtilisin-like"/>
</dbReference>
<dbReference type="InterPro" id="IPR023827">
    <property type="entry name" value="Peptidase_S8_Asp-AS"/>
</dbReference>
<keyword evidence="2 5" id="KW-0645">Protease</keyword>
<feature type="active site" description="Charge relay system" evidence="5">
    <location>
        <position position="145"/>
    </location>
</feature>
<feature type="non-terminal residue" evidence="9">
    <location>
        <position position="426"/>
    </location>
</feature>
<dbReference type="PANTHER" id="PTHR43806:SF11">
    <property type="entry name" value="CEREVISIN-RELATED"/>
    <property type="match status" value="1"/>
</dbReference>
<dbReference type="InterPro" id="IPR022398">
    <property type="entry name" value="Peptidase_S8_His-AS"/>
</dbReference>
<feature type="region of interest" description="Disordered" evidence="6">
    <location>
        <begin position="1"/>
        <end position="27"/>
    </location>
</feature>
<feature type="compositionally biased region" description="Low complexity" evidence="6">
    <location>
        <begin position="1"/>
        <end position="15"/>
    </location>
</feature>
<feature type="domain" description="Peptidase S8/S53" evidence="8">
    <location>
        <begin position="93"/>
        <end position="350"/>
    </location>
</feature>
<dbReference type="Pfam" id="PF00082">
    <property type="entry name" value="Peptidase_S8"/>
    <property type="match status" value="1"/>
</dbReference>
<dbReference type="InterPro" id="IPR036852">
    <property type="entry name" value="Peptidase_S8/S53_dom_sf"/>
</dbReference>
<comment type="caution">
    <text evidence="9">The sequence shown here is derived from an EMBL/GenBank/DDBJ whole genome shotgun (WGS) entry which is preliminary data.</text>
</comment>
<evidence type="ECO:0000256" key="1">
    <source>
        <dbReference type="ARBA" id="ARBA00011073"/>
    </source>
</evidence>
<evidence type="ECO:0000256" key="2">
    <source>
        <dbReference type="ARBA" id="ARBA00022670"/>
    </source>
</evidence>
<evidence type="ECO:0000256" key="5">
    <source>
        <dbReference type="PROSITE-ProRule" id="PRU01240"/>
    </source>
</evidence>
<evidence type="ECO:0000256" key="4">
    <source>
        <dbReference type="ARBA" id="ARBA00022825"/>
    </source>
</evidence>
<evidence type="ECO:0000313" key="10">
    <source>
        <dbReference type="Proteomes" id="UP000578686"/>
    </source>
</evidence>
<name>A0A7X6D192_9ACTN</name>
<proteinExistence type="inferred from homology"/>
<comment type="similarity">
    <text evidence="1 5">Belongs to the peptidase S8 family.</text>
</comment>
<evidence type="ECO:0000256" key="7">
    <source>
        <dbReference type="SAM" id="Phobius"/>
    </source>
</evidence>
<feature type="active site" description="Charge relay system" evidence="5">
    <location>
        <position position="304"/>
    </location>
</feature>
<dbReference type="EMBL" id="JAAVJD010000076">
    <property type="protein sequence ID" value="NJQ06307.1"/>
    <property type="molecule type" value="Genomic_DNA"/>
</dbReference>
<dbReference type="SUPFAM" id="SSF52743">
    <property type="entry name" value="Subtilisin-like"/>
    <property type="match status" value="1"/>
</dbReference>
<dbReference type="GO" id="GO:0006508">
    <property type="term" value="P:proteolysis"/>
    <property type="evidence" value="ECO:0007669"/>
    <property type="project" value="UniProtKB-KW"/>
</dbReference>
<evidence type="ECO:0000256" key="6">
    <source>
        <dbReference type="SAM" id="MobiDB-lite"/>
    </source>
</evidence>
<dbReference type="Proteomes" id="UP000578686">
    <property type="component" value="Unassembled WGS sequence"/>
</dbReference>
<dbReference type="PRINTS" id="PR00723">
    <property type="entry name" value="SUBTILISIN"/>
</dbReference>
<evidence type="ECO:0000256" key="3">
    <source>
        <dbReference type="ARBA" id="ARBA00022801"/>
    </source>
</evidence>
<dbReference type="PROSITE" id="PS00136">
    <property type="entry name" value="SUBTILASE_ASP"/>
    <property type="match status" value="1"/>
</dbReference>
<keyword evidence="7" id="KW-1133">Transmembrane helix</keyword>
<dbReference type="AlphaFoldDB" id="A0A7X6D192"/>
<reference evidence="9 10" key="1">
    <citation type="submission" date="2020-03" db="EMBL/GenBank/DDBJ databases">
        <title>Draft genome of Streptomyces sp. ventii, isolated from the Axial Seamount in the Pacific Ocean, and resequencing of the two type strains Streptomyces lonarensis strain NCL 716 and Streptomyces bohaiensis strain 11A07.</title>
        <authorList>
            <person name="Loughran R.M."/>
            <person name="Pfannmuller K.M."/>
            <person name="Wasson B.J."/>
            <person name="Deadmond M.C."/>
            <person name="Paddock B.E."/>
            <person name="Koyack M.J."/>
            <person name="Gallegos D.A."/>
            <person name="Mitchell E.A."/>
            <person name="Ushijima B."/>
            <person name="Saw J.H."/>
            <person name="Mcphail K.L."/>
            <person name="Videau P."/>
        </authorList>
    </citation>
    <scope>NUCLEOTIDE SEQUENCE [LARGE SCALE GENOMIC DNA]</scope>
    <source>
        <strain evidence="9 10">NCL716</strain>
    </source>
</reference>
<keyword evidence="4 5" id="KW-0720">Serine protease</keyword>